<feature type="compositionally biased region" description="Gly residues" evidence="1">
    <location>
        <begin position="39"/>
        <end position="51"/>
    </location>
</feature>
<protein>
    <submittedName>
        <fullName evidence="2">Uncharacterized protein</fullName>
    </submittedName>
</protein>
<gene>
    <name evidence="2" type="ORF">PLEPLA_LOCUS15347</name>
</gene>
<name>A0A9N7UCA5_PLEPL</name>
<feature type="region of interest" description="Disordered" evidence="1">
    <location>
        <begin position="32"/>
        <end position="85"/>
    </location>
</feature>
<dbReference type="AlphaFoldDB" id="A0A9N7UCA5"/>
<keyword evidence="3" id="KW-1185">Reference proteome</keyword>
<proteinExistence type="predicted"/>
<evidence type="ECO:0000313" key="3">
    <source>
        <dbReference type="Proteomes" id="UP001153269"/>
    </source>
</evidence>
<evidence type="ECO:0000313" key="2">
    <source>
        <dbReference type="EMBL" id="CAB1427408.1"/>
    </source>
</evidence>
<reference evidence="2" key="1">
    <citation type="submission" date="2020-03" db="EMBL/GenBank/DDBJ databases">
        <authorList>
            <person name="Weist P."/>
        </authorList>
    </citation>
    <scope>NUCLEOTIDE SEQUENCE</scope>
</reference>
<comment type="caution">
    <text evidence="2">The sequence shown here is derived from an EMBL/GenBank/DDBJ whole genome shotgun (WGS) entry which is preliminary data.</text>
</comment>
<evidence type="ECO:0000256" key="1">
    <source>
        <dbReference type="SAM" id="MobiDB-lite"/>
    </source>
</evidence>
<organism evidence="2 3">
    <name type="scientific">Pleuronectes platessa</name>
    <name type="common">European plaice</name>
    <dbReference type="NCBI Taxonomy" id="8262"/>
    <lineage>
        <taxon>Eukaryota</taxon>
        <taxon>Metazoa</taxon>
        <taxon>Chordata</taxon>
        <taxon>Craniata</taxon>
        <taxon>Vertebrata</taxon>
        <taxon>Euteleostomi</taxon>
        <taxon>Actinopterygii</taxon>
        <taxon>Neopterygii</taxon>
        <taxon>Teleostei</taxon>
        <taxon>Neoteleostei</taxon>
        <taxon>Acanthomorphata</taxon>
        <taxon>Carangaria</taxon>
        <taxon>Pleuronectiformes</taxon>
        <taxon>Pleuronectoidei</taxon>
        <taxon>Pleuronectidae</taxon>
        <taxon>Pleuronectes</taxon>
    </lineage>
</organism>
<sequence>MEAPTRLCLCREEIIGLTCFRGEKPVIPAEDRVCSEEGTAGGGGGGGGGAGRSLPQRDEDVRHGQQGTGLDQRGLKHGKWEKQKK</sequence>
<dbReference type="Proteomes" id="UP001153269">
    <property type="component" value="Unassembled WGS sequence"/>
</dbReference>
<dbReference type="EMBL" id="CADEAL010000968">
    <property type="protein sequence ID" value="CAB1427408.1"/>
    <property type="molecule type" value="Genomic_DNA"/>
</dbReference>
<accession>A0A9N7UCA5</accession>